<dbReference type="eggNOG" id="COG1564">
    <property type="taxonomic scope" value="Bacteria"/>
</dbReference>
<dbReference type="InterPro" id="IPR053149">
    <property type="entry name" value="TPK"/>
</dbReference>
<dbReference type="SUPFAM" id="SSF63999">
    <property type="entry name" value="Thiamin pyrophosphokinase, catalytic domain"/>
    <property type="match status" value="1"/>
</dbReference>
<protein>
    <recommendedName>
        <fullName evidence="5">Thiamine diphosphokinase</fullName>
        <ecNumber evidence="5">2.7.6.2</ecNumber>
    </recommendedName>
</protein>
<feature type="domain" description="Thiamin pyrophosphokinase thiamin-binding" evidence="6">
    <location>
        <begin position="142"/>
        <end position="203"/>
    </location>
</feature>
<dbReference type="GO" id="GO:0030975">
    <property type="term" value="F:thiamine binding"/>
    <property type="evidence" value="ECO:0007669"/>
    <property type="project" value="InterPro"/>
</dbReference>
<dbReference type="OrthoDB" id="7057856at2"/>
<evidence type="ECO:0000259" key="6">
    <source>
        <dbReference type="SMART" id="SM00983"/>
    </source>
</evidence>
<dbReference type="InterPro" id="IPR007371">
    <property type="entry name" value="TPK_catalytic"/>
</dbReference>
<accession>C8S064</accession>
<dbReference type="Pfam" id="PF04265">
    <property type="entry name" value="TPK_B1_binding"/>
    <property type="match status" value="1"/>
</dbReference>
<dbReference type="InterPro" id="IPR036759">
    <property type="entry name" value="TPK_catalytic_sf"/>
</dbReference>
<keyword evidence="3 7" id="KW-0418">Kinase</keyword>
<dbReference type="GO" id="GO:0004788">
    <property type="term" value="F:thiamine diphosphokinase activity"/>
    <property type="evidence" value="ECO:0007669"/>
    <property type="project" value="UniProtKB-UniRule"/>
</dbReference>
<dbReference type="InterPro" id="IPR036371">
    <property type="entry name" value="TPK_B1-bd_sf"/>
</dbReference>
<dbReference type="NCBIfam" id="TIGR01378">
    <property type="entry name" value="thi_PPkinase"/>
    <property type="match status" value="1"/>
</dbReference>
<dbReference type="PANTHER" id="PTHR41299:SF1">
    <property type="entry name" value="THIAMINE PYROPHOSPHOKINASE"/>
    <property type="match status" value="1"/>
</dbReference>
<dbReference type="SMART" id="SM00983">
    <property type="entry name" value="TPK_B1_binding"/>
    <property type="match status" value="1"/>
</dbReference>
<dbReference type="SUPFAM" id="SSF63862">
    <property type="entry name" value="Thiamin pyrophosphokinase, substrate-binding domain"/>
    <property type="match status" value="1"/>
</dbReference>
<dbReference type="GO" id="GO:0009229">
    <property type="term" value="P:thiamine diphosphate biosynthetic process"/>
    <property type="evidence" value="ECO:0007669"/>
    <property type="project" value="InterPro"/>
</dbReference>
<evidence type="ECO:0000256" key="3">
    <source>
        <dbReference type="ARBA" id="ARBA00022777"/>
    </source>
</evidence>
<dbReference type="InterPro" id="IPR007373">
    <property type="entry name" value="Thiamin_PyroPKinase_B1-bd"/>
</dbReference>
<keyword evidence="1" id="KW-0808">Transferase</keyword>
<evidence type="ECO:0000256" key="4">
    <source>
        <dbReference type="ARBA" id="ARBA00022840"/>
    </source>
</evidence>
<dbReference type="RefSeq" id="WP_008029516.1">
    <property type="nucleotide sequence ID" value="NZ_ACYY01000007.1"/>
</dbReference>
<dbReference type="EMBL" id="ACYY01000007">
    <property type="protein sequence ID" value="EEW25673.1"/>
    <property type="molecule type" value="Genomic_DNA"/>
</dbReference>
<organism evidence="7 8">
    <name type="scientific">Rhodobacter ferrooxidans</name>
    <dbReference type="NCBI Taxonomy" id="371731"/>
    <lineage>
        <taxon>Bacteria</taxon>
        <taxon>Pseudomonadati</taxon>
        <taxon>Pseudomonadota</taxon>
        <taxon>Alphaproteobacteria</taxon>
        <taxon>Rhodobacterales</taxon>
        <taxon>Rhodobacter group</taxon>
        <taxon>Rhodobacter</taxon>
    </lineage>
</organism>
<keyword evidence="8" id="KW-1185">Reference proteome</keyword>
<dbReference type="Pfam" id="PF04263">
    <property type="entry name" value="TPK_catalytic"/>
    <property type="match status" value="1"/>
</dbReference>
<sequence>MNHPIVESSEGVTLLAGGPLRRRDLALALARAPRLVAADGGADRALAVGRRPEAVIGDMDSLTPQGRAALAGRLHEVPEQESTDFDKALRSIAAPFVLALGVAGGRIDHELAVLNVLARRPDRVCLLIGPEDVVFHAPATVTLALRPGDRLSLFPLAPVTGESDGLRWPIKGLRFAPGGVIGTSNEVTDGQVRLRFDAPGMLVLLPKARLDAALEALVPGWRKAAKH</sequence>
<evidence type="ECO:0000256" key="1">
    <source>
        <dbReference type="ARBA" id="ARBA00022679"/>
    </source>
</evidence>
<evidence type="ECO:0000313" key="8">
    <source>
        <dbReference type="Proteomes" id="UP000010121"/>
    </source>
</evidence>
<dbReference type="EC" id="2.7.6.2" evidence="5"/>
<dbReference type="STRING" id="371731.Rsw2DRAFT_1442"/>
<dbReference type="CDD" id="cd07995">
    <property type="entry name" value="TPK"/>
    <property type="match status" value="1"/>
</dbReference>
<evidence type="ECO:0000256" key="5">
    <source>
        <dbReference type="NCBIfam" id="TIGR01378"/>
    </source>
</evidence>
<keyword evidence="4" id="KW-0067">ATP-binding</keyword>
<reference evidence="7 8" key="1">
    <citation type="submission" date="2009-08" db="EMBL/GenBank/DDBJ databases">
        <title>The draft genome of Rhodobacter sp. SW2.</title>
        <authorList>
            <consortium name="US DOE Joint Genome Institute (JGI-PGF)"/>
            <person name="Lucas S."/>
            <person name="Copeland A."/>
            <person name="Lapidus A."/>
            <person name="Glavina del Rio T."/>
            <person name="Tice H."/>
            <person name="Bruce D."/>
            <person name="Goodwin L."/>
            <person name="Pitluck S."/>
            <person name="Larimer F."/>
            <person name="Land M.L."/>
            <person name="Hauser L."/>
            <person name="Emerson D."/>
        </authorList>
    </citation>
    <scope>NUCLEOTIDE SEQUENCE [LARGE SCALE GENOMIC DNA]</scope>
    <source>
        <strain evidence="7 8">SW2</strain>
    </source>
</reference>
<keyword evidence="2" id="KW-0547">Nucleotide-binding</keyword>
<proteinExistence type="predicted"/>
<dbReference type="GO" id="GO:0005524">
    <property type="term" value="F:ATP binding"/>
    <property type="evidence" value="ECO:0007669"/>
    <property type="project" value="UniProtKB-KW"/>
</dbReference>
<gene>
    <name evidence="7" type="ORF">Rsw2DRAFT_1442</name>
</gene>
<evidence type="ECO:0000256" key="2">
    <source>
        <dbReference type="ARBA" id="ARBA00022741"/>
    </source>
</evidence>
<dbReference type="AlphaFoldDB" id="C8S064"/>
<evidence type="ECO:0000313" key="7">
    <source>
        <dbReference type="EMBL" id="EEW25673.1"/>
    </source>
</evidence>
<dbReference type="Gene3D" id="3.40.50.10240">
    <property type="entry name" value="Thiamin pyrophosphokinase, catalytic domain"/>
    <property type="match status" value="1"/>
</dbReference>
<dbReference type="PANTHER" id="PTHR41299">
    <property type="entry name" value="THIAMINE PYROPHOSPHOKINASE"/>
    <property type="match status" value="1"/>
</dbReference>
<dbReference type="GO" id="GO:0006772">
    <property type="term" value="P:thiamine metabolic process"/>
    <property type="evidence" value="ECO:0007669"/>
    <property type="project" value="UniProtKB-UniRule"/>
</dbReference>
<comment type="caution">
    <text evidence="7">The sequence shown here is derived from an EMBL/GenBank/DDBJ whole genome shotgun (WGS) entry which is preliminary data.</text>
</comment>
<dbReference type="InterPro" id="IPR006282">
    <property type="entry name" value="Thi_PPkinase"/>
</dbReference>
<dbReference type="Proteomes" id="UP000010121">
    <property type="component" value="Unassembled WGS sequence"/>
</dbReference>
<dbReference type="GO" id="GO:0016301">
    <property type="term" value="F:kinase activity"/>
    <property type="evidence" value="ECO:0007669"/>
    <property type="project" value="UniProtKB-KW"/>
</dbReference>
<name>C8S064_9RHOB</name>